<gene>
    <name evidence="1" type="ORF">MLD38_026284</name>
</gene>
<sequence>MAQNKKLLGLLLLVSFGAALFLPGCRARMTMVRPPEPARREQWYVNSRRLIIGSTRPTCMFNECRGCRFRCTAEQVPVEGNDPMHSAYHYKCVCRPRW</sequence>
<protein>
    <submittedName>
        <fullName evidence="1">Uncharacterized protein</fullName>
    </submittedName>
</protein>
<proteinExistence type="predicted"/>
<comment type="caution">
    <text evidence="1">The sequence shown here is derived from an EMBL/GenBank/DDBJ whole genome shotgun (WGS) entry which is preliminary data.</text>
</comment>
<evidence type="ECO:0000313" key="2">
    <source>
        <dbReference type="Proteomes" id="UP001057402"/>
    </source>
</evidence>
<accession>A0ACB9P1L1</accession>
<dbReference type="Proteomes" id="UP001057402">
    <property type="component" value="Chromosome 7"/>
</dbReference>
<evidence type="ECO:0000313" key="1">
    <source>
        <dbReference type="EMBL" id="KAI4341574.1"/>
    </source>
</evidence>
<dbReference type="EMBL" id="CM042886">
    <property type="protein sequence ID" value="KAI4341574.1"/>
    <property type="molecule type" value="Genomic_DNA"/>
</dbReference>
<reference evidence="2" key="1">
    <citation type="journal article" date="2023" name="Front. Plant Sci.">
        <title>Chromosomal-level genome assembly of Melastoma candidum provides insights into trichome evolution.</title>
        <authorList>
            <person name="Zhong Y."/>
            <person name="Wu W."/>
            <person name="Sun C."/>
            <person name="Zou P."/>
            <person name="Liu Y."/>
            <person name="Dai S."/>
            <person name="Zhou R."/>
        </authorList>
    </citation>
    <scope>NUCLEOTIDE SEQUENCE [LARGE SCALE GENOMIC DNA]</scope>
</reference>
<keyword evidence="2" id="KW-1185">Reference proteome</keyword>
<organism evidence="1 2">
    <name type="scientific">Melastoma candidum</name>
    <dbReference type="NCBI Taxonomy" id="119954"/>
    <lineage>
        <taxon>Eukaryota</taxon>
        <taxon>Viridiplantae</taxon>
        <taxon>Streptophyta</taxon>
        <taxon>Embryophyta</taxon>
        <taxon>Tracheophyta</taxon>
        <taxon>Spermatophyta</taxon>
        <taxon>Magnoliopsida</taxon>
        <taxon>eudicotyledons</taxon>
        <taxon>Gunneridae</taxon>
        <taxon>Pentapetalae</taxon>
        <taxon>rosids</taxon>
        <taxon>malvids</taxon>
        <taxon>Myrtales</taxon>
        <taxon>Melastomataceae</taxon>
        <taxon>Melastomatoideae</taxon>
        <taxon>Melastomateae</taxon>
        <taxon>Melastoma</taxon>
    </lineage>
</organism>
<name>A0ACB9P1L1_9MYRT</name>